<comment type="caution">
    <text evidence="1">The sequence shown here is derived from an EMBL/GenBank/DDBJ whole genome shotgun (WGS) entry which is preliminary data.</text>
</comment>
<dbReference type="EMBL" id="JADCNM010000009">
    <property type="protein sequence ID" value="KAG0469184.1"/>
    <property type="molecule type" value="Genomic_DNA"/>
</dbReference>
<proteinExistence type="predicted"/>
<evidence type="ECO:0000313" key="1">
    <source>
        <dbReference type="EMBL" id="KAG0469184.1"/>
    </source>
</evidence>
<name>A0A835QGJ5_VANPL</name>
<dbReference type="AlphaFoldDB" id="A0A835QGJ5"/>
<dbReference type="Proteomes" id="UP000639772">
    <property type="component" value="Chromosome 9"/>
</dbReference>
<reference evidence="1 2" key="1">
    <citation type="journal article" date="2020" name="Nat. Food">
        <title>A phased Vanilla planifolia genome enables genetic improvement of flavour and production.</title>
        <authorList>
            <person name="Hasing T."/>
            <person name="Tang H."/>
            <person name="Brym M."/>
            <person name="Khazi F."/>
            <person name="Huang T."/>
            <person name="Chambers A.H."/>
        </authorList>
    </citation>
    <scope>NUCLEOTIDE SEQUENCE [LARGE SCALE GENOMIC DNA]</scope>
    <source>
        <tissue evidence="1">Leaf</tissue>
    </source>
</reference>
<sequence>MGSFGDLAFDSKSQLPKVDFSGLNQNKVHTPSWDVARNKVLRSWKITEVLKLFTTRLELKSAWVSLDGPCLSSFAQNEDTELGNPTQVPLHGAWMYKEGFPFLGIQLANLDSEAAMEEHVNTIWPQGNTYFRPGVMEDLKLQLTELKWMGRRRDIL</sequence>
<accession>A0A835QGJ5</accession>
<protein>
    <submittedName>
        <fullName evidence="1">Uncharacterized protein</fullName>
    </submittedName>
</protein>
<evidence type="ECO:0000313" key="2">
    <source>
        <dbReference type="Proteomes" id="UP000639772"/>
    </source>
</evidence>
<dbReference type="OrthoDB" id="288590at2759"/>
<organism evidence="1 2">
    <name type="scientific">Vanilla planifolia</name>
    <name type="common">Vanilla</name>
    <dbReference type="NCBI Taxonomy" id="51239"/>
    <lineage>
        <taxon>Eukaryota</taxon>
        <taxon>Viridiplantae</taxon>
        <taxon>Streptophyta</taxon>
        <taxon>Embryophyta</taxon>
        <taxon>Tracheophyta</taxon>
        <taxon>Spermatophyta</taxon>
        <taxon>Magnoliopsida</taxon>
        <taxon>Liliopsida</taxon>
        <taxon>Asparagales</taxon>
        <taxon>Orchidaceae</taxon>
        <taxon>Vanilloideae</taxon>
        <taxon>Vanilleae</taxon>
        <taxon>Vanilla</taxon>
    </lineage>
</organism>
<gene>
    <name evidence="1" type="ORF">HPP92_018512</name>
</gene>